<keyword evidence="7" id="KW-0624">Polysaccharide degradation</keyword>
<proteinExistence type="predicted"/>
<dbReference type="PANTHER" id="PTHR38050:SF2">
    <property type="entry name" value="FERULOYL ESTERASE C-RELATED"/>
    <property type="match status" value="1"/>
</dbReference>
<keyword evidence="6" id="KW-0119">Carbohydrate metabolism</keyword>
<evidence type="ECO:0000256" key="1">
    <source>
        <dbReference type="ARBA" id="ARBA00004613"/>
    </source>
</evidence>
<evidence type="ECO:0000256" key="6">
    <source>
        <dbReference type="ARBA" id="ARBA00023277"/>
    </source>
</evidence>
<evidence type="ECO:0000256" key="2">
    <source>
        <dbReference type="ARBA" id="ARBA00022525"/>
    </source>
</evidence>
<evidence type="ECO:0000256" key="3">
    <source>
        <dbReference type="ARBA" id="ARBA00022651"/>
    </source>
</evidence>
<dbReference type="PANTHER" id="PTHR38050">
    <property type="match status" value="1"/>
</dbReference>
<dbReference type="RefSeq" id="WP_247244399.1">
    <property type="nucleotide sequence ID" value="NZ_JALJRA010000009.1"/>
</dbReference>
<comment type="subcellular location">
    <subcellularLocation>
        <location evidence="1">Secreted</location>
    </subcellularLocation>
</comment>
<organism evidence="9 10">
    <name type="scientific">Pseudorhizobium tarimense</name>
    <dbReference type="NCBI Taxonomy" id="1079109"/>
    <lineage>
        <taxon>Bacteria</taxon>
        <taxon>Pseudomonadati</taxon>
        <taxon>Pseudomonadota</taxon>
        <taxon>Alphaproteobacteria</taxon>
        <taxon>Hyphomicrobiales</taxon>
        <taxon>Rhizobiaceae</taxon>
        <taxon>Rhizobium/Agrobacterium group</taxon>
        <taxon>Pseudorhizobium</taxon>
    </lineage>
</organism>
<sequence length="376" mass="38992">MGACSGVAAAAGCGTSLPAGRYDLSVQSTDAIRSGVVFVPSSYTGKEKLPVVFDFHGSDSNPDGQLKRSSWDKVAEKNGFVVVALQGSLAGHYPGTHAWNVPLVTTAEGGLDEVGFITSALTQVKRDLCVDPGRIYASGYSGGGRMLSHYICSGHSDFAAAGFVHSLRAGAPVEVEGSWRPDPKSCSPARPISIMAFAGQKDTANPYAGGGKPYWQYGFKTAIQRWSELDGCSGSAKIETVGGVTYGTYDTCKNGARIASYVFADGTHAWPKPSATENVLAANAEAQAGLAKVATSSKPSFDPRVDPAERMWDFFQKADKASLVATAAPAAAMAGAPCAAATTSDEPDADLRGTTCSSISQPIEKRRSGQGAKGAL</sequence>
<evidence type="ECO:0000256" key="7">
    <source>
        <dbReference type="ARBA" id="ARBA00023326"/>
    </source>
</evidence>
<keyword evidence="4" id="KW-0732">Signal</keyword>
<dbReference type="EMBL" id="JBEPLJ010000009">
    <property type="protein sequence ID" value="MET3586471.1"/>
    <property type="molecule type" value="Genomic_DNA"/>
</dbReference>
<dbReference type="SUPFAM" id="SSF53474">
    <property type="entry name" value="alpha/beta-Hydrolases"/>
    <property type="match status" value="1"/>
</dbReference>
<name>A0ABV2H7H7_9HYPH</name>
<dbReference type="InterPro" id="IPR029058">
    <property type="entry name" value="AB_hydrolase_fold"/>
</dbReference>
<evidence type="ECO:0000313" key="10">
    <source>
        <dbReference type="Proteomes" id="UP001549031"/>
    </source>
</evidence>
<dbReference type="InterPro" id="IPR043595">
    <property type="entry name" value="FaeB/C/D"/>
</dbReference>
<keyword evidence="5" id="KW-0378">Hydrolase</keyword>
<gene>
    <name evidence="9" type="ORF">ABID21_002589</name>
</gene>
<evidence type="ECO:0000256" key="5">
    <source>
        <dbReference type="ARBA" id="ARBA00022801"/>
    </source>
</evidence>
<comment type="caution">
    <text evidence="9">The sequence shown here is derived from an EMBL/GenBank/DDBJ whole genome shotgun (WGS) entry which is preliminary data.</text>
</comment>
<accession>A0ABV2H7H7</accession>
<dbReference type="Gene3D" id="3.40.50.1820">
    <property type="entry name" value="alpha/beta hydrolase"/>
    <property type="match status" value="1"/>
</dbReference>
<dbReference type="Proteomes" id="UP001549031">
    <property type="component" value="Unassembled WGS sequence"/>
</dbReference>
<keyword evidence="3" id="KW-0858">Xylan degradation</keyword>
<protein>
    <submittedName>
        <fullName evidence="9">Polyhydroxybutyrate depolymerase</fullName>
    </submittedName>
</protein>
<feature type="region of interest" description="Disordered" evidence="8">
    <location>
        <begin position="338"/>
        <end position="376"/>
    </location>
</feature>
<reference evidence="9 10" key="1">
    <citation type="submission" date="2024-06" db="EMBL/GenBank/DDBJ databases">
        <title>Genomic Encyclopedia of Type Strains, Phase IV (KMG-IV): sequencing the most valuable type-strain genomes for metagenomic binning, comparative biology and taxonomic classification.</title>
        <authorList>
            <person name="Goeker M."/>
        </authorList>
    </citation>
    <scope>NUCLEOTIDE SEQUENCE [LARGE SCALE GENOMIC DNA]</scope>
    <source>
        <strain evidence="9 10">DSM 105042</strain>
    </source>
</reference>
<keyword evidence="2" id="KW-0964">Secreted</keyword>
<evidence type="ECO:0000256" key="8">
    <source>
        <dbReference type="SAM" id="MobiDB-lite"/>
    </source>
</evidence>
<evidence type="ECO:0000256" key="4">
    <source>
        <dbReference type="ARBA" id="ARBA00022729"/>
    </source>
</evidence>
<evidence type="ECO:0000313" key="9">
    <source>
        <dbReference type="EMBL" id="MET3586471.1"/>
    </source>
</evidence>
<keyword evidence="10" id="KW-1185">Reference proteome</keyword>